<sequence>MWKLLEQAAKSASANASEYVSTVQEKAQSIVATVQDEAVTILHALGTTRTGPVDEILYEEIDDYKAFLEGFEIGEHTDAISKIDEEIHDLHEQMVPLQLSYEEFWSRYFFRLHQEEEQKRREEERKQQQREQREQEEAAKAAREAELDGFDEEDDDLAQTNAVDDSTDENGAQLVGETRNDADRKAMLAWKKKAAELQKKLGAMTAQHEQEKLRLQEEKDMQYQNLCDTYEAKMTEVTMQIDDARAVGYDAGIQESETIIAIMRQAADEEIERLTQQLVRIQQEQGLPGGAEIEPGIGLGDPDSVYQLKTVLSLKTQTLATVSAEKVAVETLLLSKDEEIAALTAQLEKAKSNLQHSSQSVDSSAELNASKQANEDLMQVNSQIKQQLEAAKTQLLAHQSPSAPSASPDSQANAVEETRKEIELWRIRALKMKKAKELIETELQALKTQNAQSAPEREQELLVKVAALEQQRDHLLAEVKASFANGIAEGEAKSRTQIDELTQKCADAVTKLAAAEEDGYQRGFTAGKSESEVQLHKLQEEATRAYDTGYEASAVVSQREIDLLRTEIAVLRAGTAATEMTDSEAEPDIIWGDPVPVLGEEFSDTDAVSASIDNLPRDTTAANWDLKSSASEDAPRDDWGEW</sequence>
<evidence type="ECO:0000313" key="5">
    <source>
        <dbReference type="Proteomes" id="UP000019132"/>
    </source>
</evidence>
<proteinExistence type="predicted"/>
<dbReference type="VEuPathDB" id="FungiDB:PYU1_G004593"/>
<keyword evidence="5" id="KW-1185">Reference proteome</keyword>
<evidence type="ECO:0000256" key="1">
    <source>
        <dbReference type="SAM" id="Coils"/>
    </source>
</evidence>
<dbReference type="EnsemblProtists" id="PYU1_T004604">
    <property type="protein sequence ID" value="PYU1_T004604"/>
    <property type="gene ID" value="PYU1_G004593"/>
</dbReference>
<dbReference type="Pfam" id="PF03909">
    <property type="entry name" value="BSD"/>
    <property type="match status" value="1"/>
</dbReference>
<feature type="region of interest" description="Disordered" evidence="2">
    <location>
        <begin position="161"/>
        <end position="180"/>
    </location>
</feature>
<reference evidence="4" key="3">
    <citation type="submission" date="2015-02" db="UniProtKB">
        <authorList>
            <consortium name="EnsemblProtists"/>
        </authorList>
    </citation>
    <scope>IDENTIFICATION</scope>
    <source>
        <strain evidence="4">DAOM BR144</strain>
    </source>
</reference>
<dbReference type="InParanoid" id="K3WI12"/>
<dbReference type="AlphaFoldDB" id="K3WI12"/>
<name>K3WI12_GLOUD</name>
<dbReference type="PANTHER" id="PTHR16019:SF5">
    <property type="entry name" value="BSD DOMAIN-CONTAINING PROTEIN 1"/>
    <property type="match status" value="1"/>
</dbReference>
<dbReference type="eggNOG" id="ENOG502S2U5">
    <property type="taxonomic scope" value="Eukaryota"/>
</dbReference>
<feature type="coiled-coil region" evidence="1">
    <location>
        <begin position="429"/>
        <end position="518"/>
    </location>
</feature>
<dbReference type="GO" id="GO:0005737">
    <property type="term" value="C:cytoplasm"/>
    <property type="evidence" value="ECO:0007669"/>
    <property type="project" value="TreeGrafter"/>
</dbReference>
<dbReference type="HOGENOM" id="CLU_487924_0_0_1"/>
<dbReference type="Proteomes" id="UP000019132">
    <property type="component" value="Unassembled WGS sequence"/>
</dbReference>
<reference evidence="5" key="1">
    <citation type="journal article" date="2010" name="Genome Biol.">
        <title>Genome sequence of the necrotrophic plant pathogen Pythium ultimum reveals original pathogenicity mechanisms and effector repertoire.</title>
        <authorList>
            <person name="Levesque C.A."/>
            <person name="Brouwer H."/>
            <person name="Cano L."/>
            <person name="Hamilton J.P."/>
            <person name="Holt C."/>
            <person name="Huitema E."/>
            <person name="Raffaele S."/>
            <person name="Robideau G.P."/>
            <person name="Thines M."/>
            <person name="Win J."/>
            <person name="Zerillo M.M."/>
            <person name="Beakes G.W."/>
            <person name="Boore J.L."/>
            <person name="Busam D."/>
            <person name="Dumas B."/>
            <person name="Ferriera S."/>
            <person name="Fuerstenberg S.I."/>
            <person name="Gachon C.M."/>
            <person name="Gaulin E."/>
            <person name="Govers F."/>
            <person name="Grenville-Briggs L."/>
            <person name="Horner N."/>
            <person name="Hostetler J."/>
            <person name="Jiang R.H."/>
            <person name="Johnson J."/>
            <person name="Krajaejun T."/>
            <person name="Lin H."/>
            <person name="Meijer H.J."/>
            <person name="Moore B."/>
            <person name="Morris P."/>
            <person name="Phuntmart V."/>
            <person name="Puiu D."/>
            <person name="Shetty J."/>
            <person name="Stajich J.E."/>
            <person name="Tripathy S."/>
            <person name="Wawra S."/>
            <person name="van West P."/>
            <person name="Whitty B.R."/>
            <person name="Coutinho P.M."/>
            <person name="Henrissat B."/>
            <person name="Martin F."/>
            <person name="Thomas P.D."/>
            <person name="Tyler B.M."/>
            <person name="De Vries R.P."/>
            <person name="Kamoun S."/>
            <person name="Yandell M."/>
            <person name="Tisserat N."/>
            <person name="Buell C.R."/>
        </authorList>
    </citation>
    <scope>NUCLEOTIDE SEQUENCE</scope>
    <source>
        <strain evidence="5">DAOM:BR144</strain>
    </source>
</reference>
<dbReference type="InterPro" id="IPR005607">
    <property type="entry name" value="BSD_dom"/>
</dbReference>
<accession>K3WI12</accession>
<organism evidence="4 5">
    <name type="scientific">Globisporangium ultimum (strain ATCC 200006 / CBS 805.95 / DAOM BR144)</name>
    <name type="common">Pythium ultimum</name>
    <dbReference type="NCBI Taxonomy" id="431595"/>
    <lineage>
        <taxon>Eukaryota</taxon>
        <taxon>Sar</taxon>
        <taxon>Stramenopiles</taxon>
        <taxon>Oomycota</taxon>
        <taxon>Peronosporomycetes</taxon>
        <taxon>Pythiales</taxon>
        <taxon>Pythiaceae</taxon>
        <taxon>Globisporangium</taxon>
    </lineage>
</organism>
<feature type="region of interest" description="Disordered" evidence="2">
    <location>
        <begin position="623"/>
        <end position="642"/>
    </location>
</feature>
<feature type="compositionally biased region" description="Basic and acidic residues" evidence="2">
    <location>
        <begin position="633"/>
        <end position="642"/>
    </location>
</feature>
<evidence type="ECO:0000256" key="2">
    <source>
        <dbReference type="SAM" id="MobiDB-lite"/>
    </source>
</evidence>
<dbReference type="InterPro" id="IPR051494">
    <property type="entry name" value="BSD_domain-containing"/>
</dbReference>
<dbReference type="InterPro" id="IPR035925">
    <property type="entry name" value="BSD_dom_sf"/>
</dbReference>
<evidence type="ECO:0000259" key="3">
    <source>
        <dbReference type="PROSITE" id="PS50858"/>
    </source>
</evidence>
<feature type="compositionally biased region" description="Low complexity" evidence="2">
    <location>
        <begin position="397"/>
        <end position="414"/>
    </location>
</feature>
<feature type="domain" description="BSD" evidence="3">
    <location>
        <begin position="75"/>
        <end position="116"/>
    </location>
</feature>
<dbReference type="SUPFAM" id="SSF140383">
    <property type="entry name" value="BSD domain-like"/>
    <property type="match status" value="1"/>
</dbReference>
<dbReference type="PROSITE" id="PS50858">
    <property type="entry name" value="BSD"/>
    <property type="match status" value="1"/>
</dbReference>
<dbReference type="PANTHER" id="PTHR16019">
    <property type="entry name" value="SYNAPSE-ASSOCIATED PROTEIN"/>
    <property type="match status" value="1"/>
</dbReference>
<dbReference type="EMBL" id="GL376631">
    <property type="status" value="NOT_ANNOTATED_CDS"/>
    <property type="molecule type" value="Genomic_DNA"/>
</dbReference>
<dbReference type="OMA" id="FHESAAH"/>
<feature type="compositionally biased region" description="Basic and acidic residues" evidence="2">
    <location>
        <begin position="120"/>
        <end position="146"/>
    </location>
</feature>
<protein>
    <recommendedName>
        <fullName evidence="3">BSD domain-containing protein</fullName>
    </recommendedName>
</protein>
<keyword evidence="1" id="KW-0175">Coiled coil</keyword>
<evidence type="ECO:0000313" key="4">
    <source>
        <dbReference type="EnsemblProtists" id="PYU1_T004604"/>
    </source>
</evidence>
<feature type="region of interest" description="Disordered" evidence="2">
    <location>
        <begin position="393"/>
        <end position="415"/>
    </location>
</feature>
<reference evidence="5" key="2">
    <citation type="submission" date="2010-04" db="EMBL/GenBank/DDBJ databases">
        <authorList>
            <person name="Buell R."/>
            <person name="Hamilton J."/>
            <person name="Hostetler J."/>
        </authorList>
    </citation>
    <scope>NUCLEOTIDE SEQUENCE [LARGE SCALE GENOMIC DNA]</scope>
    <source>
        <strain evidence="5">DAOM:BR144</strain>
    </source>
</reference>
<dbReference type="Gene3D" id="1.10.3970.10">
    <property type="entry name" value="BSD domain"/>
    <property type="match status" value="1"/>
</dbReference>
<feature type="region of interest" description="Disordered" evidence="2">
    <location>
        <begin position="120"/>
        <end position="153"/>
    </location>
</feature>